<evidence type="ECO:0000313" key="2">
    <source>
        <dbReference type="EMBL" id="TWE11619.1"/>
    </source>
</evidence>
<organism evidence="2 3">
    <name type="scientific">Rudaeicoccus suwonensis</name>
    <dbReference type="NCBI Taxonomy" id="657409"/>
    <lineage>
        <taxon>Bacteria</taxon>
        <taxon>Bacillati</taxon>
        <taxon>Actinomycetota</taxon>
        <taxon>Actinomycetes</taxon>
        <taxon>Micrococcales</taxon>
        <taxon>Dermacoccaceae</taxon>
        <taxon>Rudaeicoccus</taxon>
    </lineage>
</organism>
<dbReference type="SMART" id="SM00860">
    <property type="entry name" value="SMI1_KNR4"/>
    <property type="match status" value="1"/>
</dbReference>
<dbReference type="Gene3D" id="3.40.1580.10">
    <property type="entry name" value="SMI1/KNR4-like"/>
    <property type="match status" value="1"/>
</dbReference>
<dbReference type="Pfam" id="PF09346">
    <property type="entry name" value="SMI1_KNR4"/>
    <property type="match status" value="1"/>
</dbReference>
<dbReference type="EMBL" id="VIVQ01000001">
    <property type="protein sequence ID" value="TWE11619.1"/>
    <property type="molecule type" value="Genomic_DNA"/>
</dbReference>
<name>A0A561E7N4_9MICO</name>
<accession>A0A561E7N4</accession>
<proteinExistence type="predicted"/>
<sequence>MSAVNWKQLIVQLVLVKQALSEVDTKKLWYFRLPRIAASEETLRRVEAHLGESLDPQYREFLLHADGWPTFYQVVDLFGSGDLLGGGAALRGAEMLSYVEDVALAASGLRREDLLPIAVSASDLDLFVMLTKSSTIPGTVIWFAGSEVDRFPNFSEYFLAMTDYNREEVNYFLQS</sequence>
<protein>
    <recommendedName>
        <fullName evidence="1">Knr4/Smi1-like domain-containing protein</fullName>
    </recommendedName>
</protein>
<evidence type="ECO:0000313" key="3">
    <source>
        <dbReference type="Proteomes" id="UP000318297"/>
    </source>
</evidence>
<dbReference type="InterPro" id="IPR018958">
    <property type="entry name" value="Knr4/Smi1-like_dom"/>
</dbReference>
<reference evidence="2 3" key="1">
    <citation type="submission" date="2019-06" db="EMBL/GenBank/DDBJ databases">
        <title>Sequencing the genomes of 1000 actinobacteria strains.</title>
        <authorList>
            <person name="Klenk H.-P."/>
        </authorList>
    </citation>
    <scope>NUCLEOTIDE SEQUENCE [LARGE SCALE GENOMIC DNA]</scope>
    <source>
        <strain evidence="2 3">DSM 19560</strain>
    </source>
</reference>
<dbReference type="SUPFAM" id="SSF160631">
    <property type="entry name" value="SMI1/KNR4-like"/>
    <property type="match status" value="1"/>
</dbReference>
<evidence type="ECO:0000259" key="1">
    <source>
        <dbReference type="SMART" id="SM00860"/>
    </source>
</evidence>
<comment type="caution">
    <text evidence="2">The sequence shown here is derived from an EMBL/GenBank/DDBJ whole genome shotgun (WGS) entry which is preliminary data.</text>
</comment>
<dbReference type="OrthoDB" id="422217at2"/>
<keyword evidence="3" id="KW-1185">Reference proteome</keyword>
<gene>
    <name evidence="2" type="ORF">BKA23_0398</name>
</gene>
<dbReference type="AlphaFoldDB" id="A0A561E7N4"/>
<feature type="domain" description="Knr4/Smi1-like" evidence="1">
    <location>
        <begin position="37"/>
        <end position="160"/>
    </location>
</feature>
<dbReference type="Proteomes" id="UP000318297">
    <property type="component" value="Unassembled WGS sequence"/>
</dbReference>
<dbReference type="InterPro" id="IPR037883">
    <property type="entry name" value="Knr4/Smi1-like_sf"/>
</dbReference>